<accession>A0A345GTK8</accession>
<name>A0A345GTK8_9CAUD</name>
<proteinExistence type="predicted"/>
<dbReference type="GeneID" id="55609337"/>
<organism evidence="1 2">
    <name type="scientific">Streptomyces phage Annadreamy</name>
    <dbReference type="NCBI Taxonomy" id="2250335"/>
    <lineage>
        <taxon>Viruses</taxon>
        <taxon>Duplodnaviria</taxon>
        <taxon>Heunggongvirae</taxon>
        <taxon>Uroviricota</taxon>
        <taxon>Caudoviricetes</taxon>
        <taxon>Stanwilliamsviridae</taxon>
        <taxon>Loccivirinae</taxon>
        <taxon>Annadreamyvirus</taxon>
        <taxon>Annadreamyvirus annadreamy</taxon>
    </lineage>
</organism>
<protein>
    <submittedName>
        <fullName evidence="1">Uncharacterized protein</fullName>
    </submittedName>
</protein>
<dbReference type="RefSeq" id="YP_009839129.1">
    <property type="nucleotide sequence ID" value="NC_048719.1"/>
</dbReference>
<evidence type="ECO:0000313" key="2">
    <source>
        <dbReference type="Proteomes" id="UP000259354"/>
    </source>
</evidence>
<dbReference type="KEGG" id="vg:55609337"/>
<evidence type="ECO:0000313" key="1">
    <source>
        <dbReference type="EMBL" id="AXG66280.1"/>
    </source>
</evidence>
<dbReference type="Proteomes" id="UP000259354">
    <property type="component" value="Segment"/>
</dbReference>
<gene>
    <name evidence="1" type="primary">195</name>
    <name evidence="1" type="ORF">SEA_ANNADREAMY_195</name>
</gene>
<sequence length="88" mass="10559">MTFYQELKRALTSFMQKNTSAGDVDMVLNTIEKTFVHHFVFDINLYLHPKKKNRKSKKYSAGYRDALADMTKYYEENYVQRRHSSMDH</sequence>
<keyword evidence="2" id="KW-1185">Reference proteome</keyword>
<dbReference type="EMBL" id="MH536811">
    <property type="protein sequence ID" value="AXG66280.1"/>
    <property type="molecule type" value="Genomic_DNA"/>
</dbReference>
<reference evidence="1 2" key="1">
    <citation type="submission" date="2018-06" db="EMBL/GenBank/DDBJ databases">
        <authorList>
            <person name="Moussa A."/>
            <person name="Couoh J.M."/>
            <person name="Harbem L."/>
            <person name="Okocha J.C."/>
            <person name="Taylor D."/>
            <person name="Teutsch A.B."/>
            <person name="Smith B.R."/>
            <person name="Suri N."/>
            <person name="Layton S.R."/>
            <person name="Kim T."/>
            <person name="Hughes L.E."/>
            <person name="Garlena R.A."/>
            <person name="Russell D.A."/>
            <person name="Pope W.H."/>
            <person name="Jacobs-Sera D."/>
            <person name="Hatfull G.F."/>
        </authorList>
    </citation>
    <scope>NUCLEOTIDE SEQUENCE [LARGE SCALE GENOMIC DNA]</scope>
</reference>